<keyword evidence="1" id="KW-0489">Methyltransferase</keyword>
<dbReference type="EMBL" id="CAJPVJ010000009">
    <property type="protein sequence ID" value="CAG2157570.1"/>
    <property type="molecule type" value="Genomic_DNA"/>
</dbReference>
<proteinExistence type="predicted"/>
<dbReference type="GO" id="GO:0008033">
    <property type="term" value="P:tRNA processing"/>
    <property type="evidence" value="ECO:0007669"/>
    <property type="project" value="UniProtKB-KW"/>
</dbReference>
<dbReference type="Pfam" id="PF05958">
    <property type="entry name" value="tRNA_U5-meth_tr"/>
    <property type="match status" value="1"/>
</dbReference>
<keyword evidence="3" id="KW-0949">S-adenosyl-L-methionine</keyword>
<dbReference type="InterPro" id="IPR010280">
    <property type="entry name" value="U5_MeTrfase_fam"/>
</dbReference>
<protein>
    <recommendedName>
        <fullName evidence="5">tRNA (uracil(54)-C(5))-methyltransferase</fullName>
        <ecNumber evidence="5">2.1.1.35</ecNumber>
    </recommendedName>
</protein>
<dbReference type="GO" id="GO:0019843">
    <property type="term" value="F:rRNA binding"/>
    <property type="evidence" value="ECO:0007669"/>
    <property type="project" value="TreeGrafter"/>
</dbReference>
<dbReference type="AlphaFoldDB" id="A0A7R9Q8K4"/>
<evidence type="ECO:0000256" key="5">
    <source>
        <dbReference type="ARBA" id="ARBA00033763"/>
    </source>
</evidence>
<dbReference type="Proteomes" id="UP000728032">
    <property type="component" value="Unassembled WGS sequence"/>
</dbReference>
<dbReference type="GO" id="GO:0032259">
    <property type="term" value="P:methylation"/>
    <property type="evidence" value="ECO:0007669"/>
    <property type="project" value="UniProtKB-KW"/>
</dbReference>
<sequence length="197" mass="22094">MLQWACQSVAGKNKDLLELYCGNAKSSVYAAQWNIQQNQINNIQVARLSAEEFTQAYNGEREFRRLQEAEIDIQGYDQNVDAATLSLPLWPNTATLAPSSEQYTLIKHGAIRHITSPQLRVYPPKQSNHIAVLVISGGGYAREELAKESTPTAQMAIICLHPFKMAKEPCVSFVIKHINSTLIHTKLVYWVSPQVDI</sequence>
<evidence type="ECO:0000256" key="1">
    <source>
        <dbReference type="ARBA" id="ARBA00022603"/>
    </source>
</evidence>
<reference evidence="7" key="1">
    <citation type="submission" date="2020-11" db="EMBL/GenBank/DDBJ databases">
        <authorList>
            <person name="Tran Van P."/>
        </authorList>
    </citation>
    <scope>NUCLEOTIDE SEQUENCE</scope>
</reference>
<dbReference type="GO" id="GO:0005829">
    <property type="term" value="C:cytosol"/>
    <property type="evidence" value="ECO:0007669"/>
    <property type="project" value="TreeGrafter"/>
</dbReference>
<name>A0A7R9Q8K4_9ACAR</name>
<comment type="catalytic activity">
    <reaction evidence="6">
        <text>uridine(54) in tRNA + S-adenosyl-L-methionine = 5-methyluridine(54) in tRNA + S-adenosyl-L-homocysteine + H(+)</text>
        <dbReference type="Rhea" id="RHEA:42712"/>
        <dbReference type="Rhea" id="RHEA-COMP:10167"/>
        <dbReference type="Rhea" id="RHEA-COMP:10193"/>
        <dbReference type="ChEBI" id="CHEBI:15378"/>
        <dbReference type="ChEBI" id="CHEBI:57856"/>
        <dbReference type="ChEBI" id="CHEBI:59789"/>
        <dbReference type="ChEBI" id="CHEBI:65315"/>
        <dbReference type="ChEBI" id="CHEBI:74447"/>
        <dbReference type="EC" id="2.1.1.35"/>
    </reaction>
    <physiologicalReaction direction="left-to-right" evidence="6">
        <dbReference type="Rhea" id="RHEA:42713"/>
    </physiologicalReaction>
</comment>
<accession>A0A7R9Q8K4</accession>
<dbReference type="EC" id="2.1.1.35" evidence="5"/>
<organism evidence="7">
    <name type="scientific">Oppiella nova</name>
    <dbReference type="NCBI Taxonomy" id="334625"/>
    <lineage>
        <taxon>Eukaryota</taxon>
        <taxon>Metazoa</taxon>
        <taxon>Ecdysozoa</taxon>
        <taxon>Arthropoda</taxon>
        <taxon>Chelicerata</taxon>
        <taxon>Arachnida</taxon>
        <taxon>Acari</taxon>
        <taxon>Acariformes</taxon>
        <taxon>Sarcoptiformes</taxon>
        <taxon>Oribatida</taxon>
        <taxon>Brachypylina</taxon>
        <taxon>Oppioidea</taxon>
        <taxon>Oppiidae</taxon>
        <taxon>Oppiella</taxon>
    </lineage>
</organism>
<keyword evidence="2" id="KW-0808">Transferase</keyword>
<dbReference type="Gene3D" id="3.40.50.150">
    <property type="entry name" value="Vaccinia Virus protein VP39"/>
    <property type="match status" value="1"/>
</dbReference>
<dbReference type="InterPro" id="IPR029063">
    <property type="entry name" value="SAM-dependent_MTases_sf"/>
</dbReference>
<dbReference type="GO" id="GO:0030697">
    <property type="term" value="F:tRNA (uracil(54)-C5)-methyltransferase activity, S-adenosyl methionine-dependent"/>
    <property type="evidence" value="ECO:0007669"/>
    <property type="project" value="UniProtKB-EC"/>
</dbReference>
<evidence type="ECO:0000313" key="8">
    <source>
        <dbReference type="Proteomes" id="UP000728032"/>
    </source>
</evidence>
<dbReference type="EMBL" id="OC914834">
    <property type="protein sequence ID" value="CAD7636527.1"/>
    <property type="molecule type" value="Genomic_DNA"/>
</dbReference>
<gene>
    <name evidence="7" type="ORF">ONB1V03_LOCUS243</name>
</gene>
<keyword evidence="4" id="KW-0819">tRNA processing</keyword>
<dbReference type="PANTHER" id="PTHR47790:SF2">
    <property type="entry name" value="TRNA_TMRNA (URACIL-C(5))-METHYLTRANSFERASE"/>
    <property type="match status" value="1"/>
</dbReference>
<dbReference type="InterPro" id="IPR011869">
    <property type="entry name" value="TrmA_MeTrfase"/>
</dbReference>
<evidence type="ECO:0000256" key="3">
    <source>
        <dbReference type="ARBA" id="ARBA00022691"/>
    </source>
</evidence>
<evidence type="ECO:0000313" key="7">
    <source>
        <dbReference type="EMBL" id="CAD7636527.1"/>
    </source>
</evidence>
<dbReference type="PANTHER" id="PTHR47790">
    <property type="entry name" value="TRNA/TMRNA (URACIL-C(5))-METHYLTRANSFERASE"/>
    <property type="match status" value="1"/>
</dbReference>
<keyword evidence="8" id="KW-1185">Reference proteome</keyword>
<dbReference type="GO" id="GO:0000049">
    <property type="term" value="F:tRNA binding"/>
    <property type="evidence" value="ECO:0007669"/>
    <property type="project" value="TreeGrafter"/>
</dbReference>
<dbReference type="OrthoDB" id="10250660at2759"/>
<evidence type="ECO:0000256" key="4">
    <source>
        <dbReference type="ARBA" id="ARBA00022694"/>
    </source>
</evidence>
<evidence type="ECO:0000256" key="2">
    <source>
        <dbReference type="ARBA" id="ARBA00022679"/>
    </source>
</evidence>
<evidence type="ECO:0000256" key="6">
    <source>
        <dbReference type="ARBA" id="ARBA00047278"/>
    </source>
</evidence>